<feature type="compositionally biased region" description="Basic and acidic residues" evidence="1">
    <location>
        <begin position="137"/>
        <end position="156"/>
    </location>
</feature>
<evidence type="ECO:0000313" key="2">
    <source>
        <dbReference type="EMBL" id="KAI4530734.1"/>
    </source>
</evidence>
<dbReference type="EMBL" id="JAKZEL010000024">
    <property type="protein sequence ID" value="KAI4530734.1"/>
    <property type="molecule type" value="Genomic_DNA"/>
</dbReference>
<keyword evidence="3" id="KW-1185">Reference proteome</keyword>
<reference evidence="2" key="1">
    <citation type="submission" date="2022-03" db="EMBL/GenBank/DDBJ databases">
        <title>Genomic analyses of argali, domestic sheep and their hybrids provide insights into chromosomal evolution, heterosis and genetic basis of agronomic traits.</title>
        <authorList>
            <person name="Li M."/>
        </authorList>
    </citation>
    <scope>NUCLEOTIDE SEQUENCE</scope>
    <source>
        <strain evidence="2">CAU-MHL-2022a</strain>
        <tissue evidence="2">Skin</tissue>
    </source>
</reference>
<dbReference type="AlphaFoldDB" id="A0AAD4TR34"/>
<sequence length="304" mass="34077">MLSLQEILLPSNTVTTLALNHQHLRRLFQLLYCVCWDVPNGANHGIHKQADHSRQPSRATLLRPSYRIAPGEAFPLRSFPESPPRSFHLTNILRNLHRVPMSICTLDTKESDQPWCDKTQYGLIEKRAYTPAGNADNKTREECEGVSRDGDREGARAEDLKPTRTYLTTASKPDAYFLGFPDAPNQKASRRVFSGKALYSSCRRSEKPAAQLAKLMGEELDVGTAGYERKAGSTLRPLLRLLCRLRASPCPLCPARGPPTAATQRKLGNLWDKHFKDIKTQCRPSGSPERGSVCRGVRRSASWR</sequence>
<evidence type="ECO:0000313" key="3">
    <source>
        <dbReference type="Proteomes" id="UP001214576"/>
    </source>
</evidence>
<organism evidence="2 3">
    <name type="scientific">Ovis ammon polii</name>
    <dbReference type="NCBI Taxonomy" id="230172"/>
    <lineage>
        <taxon>Eukaryota</taxon>
        <taxon>Metazoa</taxon>
        <taxon>Chordata</taxon>
        <taxon>Craniata</taxon>
        <taxon>Vertebrata</taxon>
        <taxon>Euteleostomi</taxon>
        <taxon>Mammalia</taxon>
        <taxon>Eutheria</taxon>
        <taxon>Laurasiatheria</taxon>
        <taxon>Artiodactyla</taxon>
        <taxon>Ruminantia</taxon>
        <taxon>Pecora</taxon>
        <taxon>Bovidae</taxon>
        <taxon>Caprinae</taxon>
        <taxon>Ovis</taxon>
    </lineage>
</organism>
<name>A0AAD4TR34_OVIAM</name>
<dbReference type="Proteomes" id="UP001214576">
    <property type="component" value="Unassembled WGS sequence"/>
</dbReference>
<feature type="region of interest" description="Disordered" evidence="1">
    <location>
        <begin position="133"/>
        <end position="156"/>
    </location>
</feature>
<evidence type="ECO:0000256" key="1">
    <source>
        <dbReference type="SAM" id="MobiDB-lite"/>
    </source>
</evidence>
<proteinExistence type="predicted"/>
<protein>
    <submittedName>
        <fullName evidence="2">Uncharacterized protein</fullName>
    </submittedName>
</protein>
<comment type="caution">
    <text evidence="2">The sequence shown here is derived from an EMBL/GenBank/DDBJ whole genome shotgun (WGS) entry which is preliminary data.</text>
</comment>
<feature type="region of interest" description="Disordered" evidence="1">
    <location>
        <begin position="281"/>
        <end position="304"/>
    </location>
</feature>
<gene>
    <name evidence="2" type="ORF">MG293_018592</name>
</gene>
<accession>A0AAD4TR34</accession>